<sequence>MTPALPGSGLVPGFAAGLPTHTLVLHAVVVLLPLTALLLVVCAFSDAARRRAGLLLPVAGLGSLLLVPVATSSGEALMARLPADPGIAAHAAAGEAILPWAVGLALMCVAVWWIAARARHPLGQVGGDGAGAGAPGPAAPVWRSLPARSAASVLLAVLATGAAVGTTVRVVHAGHLGAQSTWGYVVDMPAPAGEGG</sequence>
<keyword evidence="4" id="KW-1185">Reference proteome</keyword>
<keyword evidence="1" id="KW-1133">Transmembrane helix</keyword>
<dbReference type="Pfam" id="PF09990">
    <property type="entry name" value="DUF2231"/>
    <property type="match status" value="1"/>
</dbReference>
<dbReference type="AlphaFoldDB" id="A0A2S6ICF0"/>
<evidence type="ECO:0000313" key="3">
    <source>
        <dbReference type="EMBL" id="PPK90894.1"/>
    </source>
</evidence>
<evidence type="ECO:0000313" key="4">
    <source>
        <dbReference type="Proteomes" id="UP000239485"/>
    </source>
</evidence>
<proteinExistence type="predicted"/>
<accession>A0A2S6ICF0</accession>
<gene>
    <name evidence="3" type="ORF">CLV92_12124</name>
</gene>
<keyword evidence="1" id="KW-0812">Transmembrane</keyword>
<protein>
    <recommendedName>
        <fullName evidence="2">DUF2231 domain-containing protein</fullName>
    </recommendedName>
</protein>
<feature type="domain" description="DUF2231" evidence="2">
    <location>
        <begin position="17"/>
        <end position="187"/>
    </location>
</feature>
<dbReference type="RefSeq" id="WP_104435677.1">
    <property type="nucleotide sequence ID" value="NZ_PTJD01000021.1"/>
</dbReference>
<feature type="transmembrane region" description="Helical" evidence="1">
    <location>
        <begin position="52"/>
        <end position="71"/>
    </location>
</feature>
<dbReference type="InterPro" id="IPR019251">
    <property type="entry name" value="DUF2231_TM"/>
</dbReference>
<feature type="transmembrane region" description="Helical" evidence="1">
    <location>
        <begin position="91"/>
        <end position="115"/>
    </location>
</feature>
<organism evidence="3 4">
    <name type="scientific">Kineococcus xinjiangensis</name>
    <dbReference type="NCBI Taxonomy" id="512762"/>
    <lineage>
        <taxon>Bacteria</taxon>
        <taxon>Bacillati</taxon>
        <taxon>Actinomycetota</taxon>
        <taxon>Actinomycetes</taxon>
        <taxon>Kineosporiales</taxon>
        <taxon>Kineosporiaceae</taxon>
        <taxon>Kineococcus</taxon>
    </lineage>
</organism>
<feature type="transmembrane region" description="Helical" evidence="1">
    <location>
        <begin position="23"/>
        <end position="45"/>
    </location>
</feature>
<reference evidence="3 4" key="1">
    <citation type="submission" date="2018-02" db="EMBL/GenBank/DDBJ databases">
        <title>Genomic Encyclopedia of Archaeal and Bacterial Type Strains, Phase II (KMG-II): from individual species to whole genera.</title>
        <authorList>
            <person name="Goeker M."/>
        </authorList>
    </citation>
    <scope>NUCLEOTIDE SEQUENCE [LARGE SCALE GENOMIC DNA]</scope>
    <source>
        <strain evidence="3 4">DSM 22857</strain>
    </source>
</reference>
<dbReference type="Proteomes" id="UP000239485">
    <property type="component" value="Unassembled WGS sequence"/>
</dbReference>
<keyword evidence="1" id="KW-0472">Membrane</keyword>
<comment type="caution">
    <text evidence="3">The sequence shown here is derived from an EMBL/GenBank/DDBJ whole genome shotgun (WGS) entry which is preliminary data.</text>
</comment>
<evidence type="ECO:0000259" key="2">
    <source>
        <dbReference type="Pfam" id="PF09990"/>
    </source>
</evidence>
<evidence type="ECO:0000256" key="1">
    <source>
        <dbReference type="SAM" id="Phobius"/>
    </source>
</evidence>
<name>A0A2S6ICF0_9ACTN</name>
<dbReference type="EMBL" id="PTJD01000021">
    <property type="protein sequence ID" value="PPK90894.1"/>
    <property type="molecule type" value="Genomic_DNA"/>
</dbReference>